<comment type="caution">
    <text evidence="1">The sequence shown here is derived from an EMBL/GenBank/DDBJ whole genome shotgun (WGS) entry which is preliminary data.</text>
</comment>
<dbReference type="EMBL" id="CAKXZT010000132">
    <property type="protein sequence ID" value="CAH2403427.1"/>
    <property type="molecule type" value="Genomic_DNA"/>
</dbReference>
<reference evidence="1 2" key="1">
    <citation type="submission" date="2022-03" db="EMBL/GenBank/DDBJ databases">
        <authorList>
            <person name="Brunel B."/>
        </authorList>
    </citation>
    <scope>NUCLEOTIDE SEQUENCE [LARGE SCALE GENOMIC DNA]</scope>
    <source>
        <strain evidence="1">STM5069sample</strain>
    </source>
</reference>
<proteinExistence type="predicted"/>
<evidence type="ECO:0000313" key="1">
    <source>
        <dbReference type="EMBL" id="CAH2403427.1"/>
    </source>
</evidence>
<evidence type="ECO:0000313" key="2">
    <source>
        <dbReference type="Proteomes" id="UP001153050"/>
    </source>
</evidence>
<gene>
    <name evidence="1" type="ORF">MES5069_370116</name>
</gene>
<dbReference type="Proteomes" id="UP001153050">
    <property type="component" value="Unassembled WGS sequence"/>
</dbReference>
<organism evidence="1 2">
    <name type="scientific">Mesorhizobium escarrei</name>
    <dbReference type="NCBI Taxonomy" id="666018"/>
    <lineage>
        <taxon>Bacteria</taxon>
        <taxon>Pseudomonadati</taxon>
        <taxon>Pseudomonadota</taxon>
        <taxon>Alphaproteobacteria</taxon>
        <taxon>Hyphomicrobiales</taxon>
        <taxon>Phyllobacteriaceae</taxon>
        <taxon>Mesorhizobium</taxon>
    </lineage>
</organism>
<protein>
    <submittedName>
        <fullName evidence="1">Uncharacterized protein</fullName>
    </submittedName>
</protein>
<accession>A0ABN8JZF3</accession>
<keyword evidence="2" id="KW-1185">Reference proteome</keyword>
<sequence>MPDKLPPDKLTLAPQLGRAYVSKRSNGVLGRDLRGTS</sequence>
<name>A0ABN8JZF3_9HYPH</name>